<organism evidence="1 2">
    <name type="scientific">Araneus ventricosus</name>
    <name type="common">Orbweaver spider</name>
    <name type="synonym">Epeira ventricosa</name>
    <dbReference type="NCBI Taxonomy" id="182803"/>
    <lineage>
        <taxon>Eukaryota</taxon>
        <taxon>Metazoa</taxon>
        <taxon>Ecdysozoa</taxon>
        <taxon>Arthropoda</taxon>
        <taxon>Chelicerata</taxon>
        <taxon>Arachnida</taxon>
        <taxon>Araneae</taxon>
        <taxon>Araneomorphae</taxon>
        <taxon>Entelegynae</taxon>
        <taxon>Araneoidea</taxon>
        <taxon>Araneidae</taxon>
        <taxon>Araneus</taxon>
    </lineage>
</organism>
<protein>
    <submittedName>
        <fullName evidence="1">Uncharacterized protein</fullName>
    </submittedName>
</protein>
<evidence type="ECO:0000313" key="2">
    <source>
        <dbReference type="Proteomes" id="UP000499080"/>
    </source>
</evidence>
<proteinExistence type="predicted"/>
<accession>A0A4Y2N3X4</accession>
<keyword evidence="2" id="KW-1185">Reference proteome</keyword>
<dbReference type="Proteomes" id="UP000499080">
    <property type="component" value="Unassembled WGS sequence"/>
</dbReference>
<sequence>MEILVQQQFMTGHLIGRLSSETKERISSYAEIASTSFKPPTRERSRSRQRKVHNVMIYPKEEGTSLGPPLNKARGIFIRASSHHI</sequence>
<name>A0A4Y2N3X4_ARAVE</name>
<dbReference type="EMBL" id="BGPR01008360">
    <property type="protein sequence ID" value="GBN33300.1"/>
    <property type="molecule type" value="Genomic_DNA"/>
</dbReference>
<evidence type="ECO:0000313" key="1">
    <source>
        <dbReference type="EMBL" id="GBN33300.1"/>
    </source>
</evidence>
<dbReference type="AlphaFoldDB" id="A0A4Y2N3X4"/>
<gene>
    <name evidence="1" type="ORF">AVEN_267682_1</name>
</gene>
<comment type="caution">
    <text evidence="1">The sequence shown here is derived from an EMBL/GenBank/DDBJ whole genome shotgun (WGS) entry which is preliminary data.</text>
</comment>
<reference evidence="1 2" key="1">
    <citation type="journal article" date="2019" name="Sci. Rep.">
        <title>Orb-weaving spider Araneus ventricosus genome elucidates the spidroin gene catalogue.</title>
        <authorList>
            <person name="Kono N."/>
            <person name="Nakamura H."/>
            <person name="Ohtoshi R."/>
            <person name="Moran D.A.P."/>
            <person name="Shinohara A."/>
            <person name="Yoshida Y."/>
            <person name="Fujiwara M."/>
            <person name="Mori M."/>
            <person name="Tomita M."/>
            <person name="Arakawa K."/>
        </authorList>
    </citation>
    <scope>NUCLEOTIDE SEQUENCE [LARGE SCALE GENOMIC DNA]</scope>
</reference>